<feature type="coiled-coil region" evidence="5">
    <location>
        <begin position="335"/>
        <end position="366"/>
    </location>
</feature>
<keyword evidence="7" id="KW-0812">Transmembrane</keyword>
<name>A0A381RBW7_9ZZZZ</name>
<feature type="domain" description="Band 7" evidence="8">
    <location>
        <begin position="30"/>
        <end position="199"/>
    </location>
</feature>
<keyword evidence="3" id="KW-1003">Cell membrane</keyword>
<dbReference type="InterPro" id="IPR031905">
    <property type="entry name" value="Flotillin_C"/>
</dbReference>
<evidence type="ECO:0000256" key="5">
    <source>
        <dbReference type="SAM" id="Coils"/>
    </source>
</evidence>
<proteinExistence type="inferred from homology"/>
<accession>A0A381RBW7</accession>
<feature type="transmembrane region" description="Helical" evidence="7">
    <location>
        <begin position="12"/>
        <end position="33"/>
    </location>
</feature>
<dbReference type="Pfam" id="PF15975">
    <property type="entry name" value="Flot"/>
    <property type="match status" value="1"/>
</dbReference>
<evidence type="ECO:0000256" key="6">
    <source>
        <dbReference type="SAM" id="MobiDB-lite"/>
    </source>
</evidence>
<comment type="subcellular location">
    <subcellularLocation>
        <location evidence="1">Cell membrane</location>
    </subcellularLocation>
</comment>
<keyword evidence="4 7" id="KW-0472">Membrane</keyword>
<gene>
    <name evidence="9" type="ORF">METZ01_LOCUS40191</name>
</gene>
<evidence type="ECO:0000256" key="3">
    <source>
        <dbReference type="ARBA" id="ARBA00022475"/>
    </source>
</evidence>
<dbReference type="InterPro" id="IPR036013">
    <property type="entry name" value="Band_7/SPFH_dom_sf"/>
</dbReference>
<feature type="region of interest" description="Disordered" evidence="6">
    <location>
        <begin position="672"/>
        <end position="693"/>
    </location>
</feature>
<organism evidence="9">
    <name type="scientific">marine metagenome</name>
    <dbReference type="NCBI Taxonomy" id="408172"/>
    <lineage>
        <taxon>unclassified sequences</taxon>
        <taxon>metagenomes</taxon>
        <taxon>ecological metagenomes</taxon>
    </lineage>
</organism>
<dbReference type="GO" id="GO:0005886">
    <property type="term" value="C:plasma membrane"/>
    <property type="evidence" value="ECO:0007669"/>
    <property type="project" value="UniProtKB-SubCell"/>
</dbReference>
<evidence type="ECO:0000256" key="4">
    <source>
        <dbReference type="ARBA" id="ARBA00023136"/>
    </source>
</evidence>
<dbReference type="InterPro" id="IPR027705">
    <property type="entry name" value="Flotillin_fam"/>
</dbReference>
<dbReference type="Gene3D" id="3.30.479.30">
    <property type="entry name" value="Band 7 domain"/>
    <property type="match status" value="1"/>
</dbReference>
<keyword evidence="7" id="KW-1133">Transmembrane helix</keyword>
<evidence type="ECO:0000256" key="1">
    <source>
        <dbReference type="ARBA" id="ARBA00004236"/>
    </source>
</evidence>
<evidence type="ECO:0000313" key="9">
    <source>
        <dbReference type="EMBL" id="SUZ87337.1"/>
    </source>
</evidence>
<dbReference type="SMART" id="SM00244">
    <property type="entry name" value="PHB"/>
    <property type="match status" value="1"/>
</dbReference>
<comment type="similarity">
    <text evidence="2">Belongs to the band 7/mec-2 family. Flotillin subfamily.</text>
</comment>
<dbReference type="AlphaFoldDB" id="A0A381RBW7"/>
<evidence type="ECO:0000256" key="2">
    <source>
        <dbReference type="ARBA" id="ARBA00007161"/>
    </source>
</evidence>
<feature type="coiled-coil region" evidence="5">
    <location>
        <begin position="415"/>
        <end position="525"/>
    </location>
</feature>
<evidence type="ECO:0000256" key="7">
    <source>
        <dbReference type="SAM" id="Phobius"/>
    </source>
</evidence>
<dbReference type="CDD" id="cd03399">
    <property type="entry name" value="SPFH_flotillin"/>
    <property type="match status" value="1"/>
</dbReference>
<keyword evidence="5" id="KW-0175">Coiled coil</keyword>
<dbReference type="EMBL" id="UINC01001719">
    <property type="protein sequence ID" value="SUZ87337.1"/>
    <property type="molecule type" value="Genomic_DNA"/>
</dbReference>
<feature type="compositionally biased region" description="Low complexity" evidence="6">
    <location>
        <begin position="611"/>
        <end position="624"/>
    </location>
</feature>
<dbReference type="InterPro" id="IPR001107">
    <property type="entry name" value="Band_7"/>
</dbReference>
<reference evidence="9" key="1">
    <citation type="submission" date="2018-05" db="EMBL/GenBank/DDBJ databases">
        <authorList>
            <person name="Lanie J.A."/>
            <person name="Ng W.-L."/>
            <person name="Kazmierczak K.M."/>
            <person name="Andrzejewski T.M."/>
            <person name="Davidsen T.M."/>
            <person name="Wayne K.J."/>
            <person name="Tettelin H."/>
            <person name="Glass J.I."/>
            <person name="Rusch D."/>
            <person name="Podicherti R."/>
            <person name="Tsui H.-C.T."/>
            <person name="Winkler M.E."/>
        </authorList>
    </citation>
    <scope>NUCLEOTIDE SEQUENCE</scope>
</reference>
<protein>
    <recommendedName>
        <fullName evidence="8">Band 7 domain-containing protein</fullName>
    </recommendedName>
</protein>
<dbReference type="Pfam" id="PF01145">
    <property type="entry name" value="Band_7"/>
    <property type="match status" value="1"/>
</dbReference>
<feature type="transmembrane region" description="Helical" evidence="7">
    <location>
        <begin position="53"/>
        <end position="72"/>
    </location>
</feature>
<sequence>MTVADITGADIIAIIILAALSIAIVVYLLHWLYRRSSKEVSFVRTGLSGEKVVLSGGAFVLPIVHNITTVGMRTLRIEVKRGGDKSFITKNRMRVEIVAEFYVRVTPTKEAVSIAAGTLGKRTMEPESLRDLVQGRFVDALGVVAAQMSMEEIQEKRGEYINAVKGIATESLSSTGLELEAVSLTGLDQAGLEVFDPSNAFDAEGLTQLTELIEAGKKRRNDIEQDTAISIRTKNLESEQSALEIDKEKEFSRLLQEREIAKQRDKEHTDMAVETAKQERLAEEARIQSAEEVEKARIQQQDTIEVERSLREHELTLQIEERKKLRNDIERQTEIDIKEKNLEAEIKKLDIEKENEFARLQQQEEIAVRSAKQKANVVKEESERYYESEQAQLISEENVKKLKIEQQRSIETTRIENEEKTMVREIEKRKQLEIEERERELAVTEKDKLVLNADVEVELARAKAAEAEEKVISARNVEIAERKKTVELISAAQQAEREAIQLTVLANAEKEASQDREQAEQYTSLASKLRYEVDAAGKQLLNEAENMRSDASRRSALRMQLASNLDSIIRESVKPMQNIDAIKILDVNGLPGFSDGHSRGNGRDSGGSGESGSPTSSDSASVSGGNLADNVVNSALRYRAHVPFVDSLLQEIGMSPGEISNISNILKEDDKEFPVENGSRGGKSKATTGLKKK</sequence>
<feature type="region of interest" description="Disordered" evidence="6">
    <location>
        <begin position="593"/>
        <end position="624"/>
    </location>
</feature>
<dbReference type="PANTHER" id="PTHR13806:SF31">
    <property type="entry name" value="FLOTILLIN-LIKE PROTEIN 1-RELATED"/>
    <property type="match status" value="1"/>
</dbReference>
<dbReference type="PANTHER" id="PTHR13806">
    <property type="entry name" value="FLOTILLIN-RELATED"/>
    <property type="match status" value="1"/>
</dbReference>
<evidence type="ECO:0000259" key="8">
    <source>
        <dbReference type="SMART" id="SM00244"/>
    </source>
</evidence>
<dbReference type="SUPFAM" id="SSF117892">
    <property type="entry name" value="Band 7/SPFH domain"/>
    <property type="match status" value="1"/>
</dbReference>